<protein>
    <submittedName>
        <fullName evidence="1">Uncharacterized protein</fullName>
    </submittedName>
</protein>
<keyword evidence="2" id="KW-1185">Reference proteome</keyword>
<evidence type="ECO:0000313" key="1">
    <source>
        <dbReference type="EMBL" id="KAK4023293.1"/>
    </source>
</evidence>
<name>A0ABR0AE77_9CRUS</name>
<gene>
    <name evidence="1" type="ORF">OUZ56_008711</name>
</gene>
<proteinExistence type="predicted"/>
<dbReference type="Proteomes" id="UP001234178">
    <property type="component" value="Unassembled WGS sequence"/>
</dbReference>
<sequence>MSTQKYPPSPFAPLQARGSIVEKTQSATVSRVENIALHKFLSSILFRPSVLWISECDLSPHDVLSFFQSLNAIVSNESQCEGLCTFTTTPRMKTIVNTPLGIVGFRWKWKGL</sequence>
<reference evidence="1 2" key="1">
    <citation type="journal article" date="2023" name="Nucleic Acids Res.">
        <title>The hologenome of Daphnia magna reveals possible DNA methylation and microbiome-mediated evolution of the host genome.</title>
        <authorList>
            <person name="Chaturvedi A."/>
            <person name="Li X."/>
            <person name="Dhandapani V."/>
            <person name="Marshall H."/>
            <person name="Kissane S."/>
            <person name="Cuenca-Cambronero M."/>
            <person name="Asole G."/>
            <person name="Calvet F."/>
            <person name="Ruiz-Romero M."/>
            <person name="Marangio P."/>
            <person name="Guigo R."/>
            <person name="Rago D."/>
            <person name="Mirbahai L."/>
            <person name="Eastwood N."/>
            <person name="Colbourne J.K."/>
            <person name="Zhou J."/>
            <person name="Mallon E."/>
            <person name="Orsini L."/>
        </authorList>
    </citation>
    <scope>NUCLEOTIDE SEQUENCE [LARGE SCALE GENOMIC DNA]</scope>
    <source>
        <strain evidence="1">LRV0_1</strain>
    </source>
</reference>
<comment type="caution">
    <text evidence="1">The sequence shown here is derived from an EMBL/GenBank/DDBJ whole genome shotgun (WGS) entry which is preliminary data.</text>
</comment>
<dbReference type="EMBL" id="JAOYFB010000037">
    <property type="protein sequence ID" value="KAK4023293.1"/>
    <property type="molecule type" value="Genomic_DNA"/>
</dbReference>
<accession>A0ABR0AE77</accession>
<organism evidence="1 2">
    <name type="scientific">Daphnia magna</name>
    <dbReference type="NCBI Taxonomy" id="35525"/>
    <lineage>
        <taxon>Eukaryota</taxon>
        <taxon>Metazoa</taxon>
        <taxon>Ecdysozoa</taxon>
        <taxon>Arthropoda</taxon>
        <taxon>Crustacea</taxon>
        <taxon>Branchiopoda</taxon>
        <taxon>Diplostraca</taxon>
        <taxon>Cladocera</taxon>
        <taxon>Anomopoda</taxon>
        <taxon>Daphniidae</taxon>
        <taxon>Daphnia</taxon>
    </lineage>
</organism>
<evidence type="ECO:0000313" key="2">
    <source>
        <dbReference type="Proteomes" id="UP001234178"/>
    </source>
</evidence>